<evidence type="ECO:0000256" key="9">
    <source>
        <dbReference type="ARBA" id="ARBA00022777"/>
    </source>
</evidence>
<comment type="function">
    <text evidence="2">Catalyzes the phosphorylation of pyruvate to phosphoenolpyruvate.</text>
</comment>
<dbReference type="Proteomes" id="UP000304382">
    <property type="component" value="Unassembled WGS sequence"/>
</dbReference>
<dbReference type="Gene3D" id="3.50.30.10">
    <property type="entry name" value="Phosphohistidine domain"/>
    <property type="match status" value="1"/>
</dbReference>
<evidence type="ECO:0000256" key="2">
    <source>
        <dbReference type="ARBA" id="ARBA00002988"/>
    </source>
</evidence>
<feature type="domain" description="PEP-utilising enzyme mobile" evidence="14">
    <location>
        <begin position="332"/>
        <end position="402"/>
    </location>
</feature>
<keyword evidence="6" id="KW-0808">Transferase</keyword>
<keyword evidence="8" id="KW-0547">Nucleotide-binding</keyword>
<comment type="caution">
    <text evidence="16">The sequence shown here is derived from an EMBL/GenBank/DDBJ whole genome shotgun (WGS) entry which is preliminary data.</text>
</comment>
<dbReference type="Pfam" id="PF00391">
    <property type="entry name" value="PEP-utilizers"/>
    <property type="match status" value="1"/>
</dbReference>
<dbReference type="SUPFAM" id="SSF52009">
    <property type="entry name" value="Phosphohistidine domain"/>
    <property type="match status" value="1"/>
</dbReference>
<comment type="cofactor">
    <cofactor evidence="1">
        <name>Mg(2+)</name>
        <dbReference type="ChEBI" id="CHEBI:18420"/>
    </cofactor>
</comment>
<evidence type="ECO:0000259" key="15">
    <source>
        <dbReference type="Pfam" id="PF01326"/>
    </source>
</evidence>
<evidence type="ECO:0000256" key="13">
    <source>
        <dbReference type="ARBA" id="ARBA00047700"/>
    </source>
</evidence>
<evidence type="ECO:0000256" key="3">
    <source>
        <dbReference type="ARBA" id="ARBA00004742"/>
    </source>
</evidence>
<comment type="pathway">
    <text evidence="3">Carbohydrate biosynthesis; gluconeogenesis.</text>
</comment>
<evidence type="ECO:0000313" key="17">
    <source>
        <dbReference type="Proteomes" id="UP000304382"/>
    </source>
</evidence>
<evidence type="ECO:0000259" key="14">
    <source>
        <dbReference type="Pfam" id="PF00391"/>
    </source>
</evidence>
<keyword evidence="17" id="KW-1185">Reference proteome</keyword>
<dbReference type="Pfam" id="PF01326">
    <property type="entry name" value="PPDK_N"/>
    <property type="match status" value="1"/>
</dbReference>
<comment type="similarity">
    <text evidence="4">Belongs to the PEP-utilizing enzyme family.</text>
</comment>
<evidence type="ECO:0000256" key="11">
    <source>
        <dbReference type="ARBA" id="ARBA00022842"/>
    </source>
</evidence>
<evidence type="ECO:0000256" key="12">
    <source>
        <dbReference type="ARBA" id="ARBA00033470"/>
    </source>
</evidence>
<evidence type="ECO:0000256" key="6">
    <source>
        <dbReference type="ARBA" id="ARBA00022679"/>
    </source>
</evidence>
<dbReference type="UniPathway" id="UPA00138"/>
<evidence type="ECO:0000256" key="1">
    <source>
        <dbReference type="ARBA" id="ARBA00001946"/>
    </source>
</evidence>
<dbReference type="Gene3D" id="3.30.1490.20">
    <property type="entry name" value="ATP-grasp fold, A domain"/>
    <property type="match status" value="1"/>
</dbReference>
<accession>A0A4C2EPC2</accession>
<dbReference type="InterPro" id="IPR002192">
    <property type="entry name" value="PPDK_AMP/ATP-bd"/>
</dbReference>
<dbReference type="EMBL" id="BIXZ01000020">
    <property type="protein sequence ID" value="GCF16206.1"/>
    <property type="molecule type" value="Genomic_DNA"/>
</dbReference>
<reference evidence="16 17" key="1">
    <citation type="submission" date="2019-02" db="EMBL/GenBank/DDBJ databases">
        <title>Haloarcula mannanilyticum sp. nov., a mannan degrading haloarchaeon isolated from commercial salt.</title>
        <authorList>
            <person name="Enomoto S."/>
            <person name="Shimane Y."/>
            <person name="Kamekura M."/>
            <person name="Ito T."/>
            <person name="Moriya O."/>
            <person name="Ihara K."/>
            <person name="Takahashi-Ando N."/>
            <person name="Fukushima Y."/>
            <person name="Yoshida Y."/>
            <person name="Usama R."/>
            <person name="Takai K."/>
            <person name="Minegishi H."/>
        </authorList>
    </citation>
    <scope>NUCLEOTIDE SEQUENCE [LARGE SCALE GENOMIC DNA]</scope>
    <source>
        <strain evidence="16 17">MD130-1</strain>
    </source>
</reference>
<organism evidence="16 17">
    <name type="scientific">Haloarcula mannanilytica</name>
    <dbReference type="NCBI Taxonomy" id="2509225"/>
    <lineage>
        <taxon>Archaea</taxon>
        <taxon>Methanobacteriati</taxon>
        <taxon>Methanobacteriota</taxon>
        <taxon>Stenosarchaea group</taxon>
        <taxon>Halobacteria</taxon>
        <taxon>Halobacteriales</taxon>
        <taxon>Haloarculaceae</taxon>
        <taxon>Haloarcula</taxon>
    </lineage>
</organism>
<keyword evidence="11" id="KW-0460">Magnesium</keyword>
<dbReference type="GO" id="GO:0005524">
    <property type="term" value="F:ATP binding"/>
    <property type="evidence" value="ECO:0007669"/>
    <property type="project" value="UniProtKB-KW"/>
</dbReference>
<dbReference type="GO" id="GO:0046872">
    <property type="term" value="F:metal ion binding"/>
    <property type="evidence" value="ECO:0007669"/>
    <property type="project" value="UniProtKB-KW"/>
</dbReference>
<keyword evidence="7" id="KW-0479">Metal-binding</keyword>
<dbReference type="Gene3D" id="3.30.470.20">
    <property type="entry name" value="ATP-grasp fold, B domain"/>
    <property type="match status" value="1"/>
</dbReference>
<evidence type="ECO:0000313" key="16">
    <source>
        <dbReference type="EMBL" id="GCF16206.1"/>
    </source>
</evidence>
<name>A0A4C2EPC2_9EURY</name>
<dbReference type="AlphaFoldDB" id="A0A4C2EPC2"/>
<dbReference type="InterPro" id="IPR008279">
    <property type="entry name" value="PEP-util_enz_mobile_dom"/>
</dbReference>
<dbReference type="InterPro" id="IPR013815">
    <property type="entry name" value="ATP_grasp_subdomain_1"/>
</dbReference>
<dbReference type="GO" id="GO:0006094">
    <property type="term" value="P:gluconeogenesis"/>
    <property type="evidence" value="ECO:0007669"/>
    <property type="project" value="UniProtKB-UniPathway"/>
</dbReference>
<dbReference type="EC" id="2.7.9.2" evidence="5"/>
<dbReference type="PANTHER" id="PTHR43030">
    <property type="entry name" value="PHOSPHOENOLPYRUVATE SYNTHASE"/>
    <property type="match status" value="1"/>
</dbReference>
<gene>
    <name evidence="16" type="ORF">Harman_41410</name>
</gene>
<sequence>MTTDTFRDFIEKSNIKEDLFAATDIDGADSTALADTQERAHELLLREQLSASVRDQILEAYRAIGTDGEERLVAVRSSATAEDLPDASFAGQQETFLNVRKAQFLDRIKECWASLFSRRAISYRNQKGYSHRDLDIAVVVQKMVDAEKSGVMFTSHPSTGERRIVIEAAWGLGEAVVSGYVSPDNYVVDRATGEIESATIADKKLMTVRDEETGETIRADVPSDRREERVLSDAEIHALAELGERVEDHYNAPQDVEWATIEDEIFVLQSRPITTISDDATNESTGETVANAGAKTVQAAGDVLLRGLGVHPAIVSGTVRIITSPDEPDTVSEGDIIVAEMTTPNMVPAMKRAAGIVTDEGGMISHTAIVSRELGIPAVVGCDDATRKLVDDQDITIDGDRGTVHQGQETEECES</sequence>
<dbReference type="GO" id="GO:0008986">
    <property type="term" value="F:pyruvate, water dikinase activity"/>
    <property type="evidence" value="ECO:0007669"/>
    <property type="project" value="UniProtKB-EC"/>
</dbReference>
<proteinExistence type="inferred from homology"/>
<dbReference type="SUPFAM" id="SSF56059">
    <property type="entry name" value="Glutathione synthetase ATP-binding domain-like"/>
    <property type="match status" value="1"/>
</dbReference>
<dbReference type="InterPro" id="IPR036637">
    <property type="entry name" value="Phosphohistidine_dom_sf"/>
</dbReference>
<evidence type="ECO:0000256" key="4">
    <source>
        <dbReference type="ARBA" id="ARBA00007837"/>
    </source>
</evidence>
<feature type="domain" description="Pyruvate phosphate dikinase AMP/ATP-binding" evidence="15">
    <location>
        <begin position="2"/>
        <end position="283"/>
    </location>
</feature>
<protein>
    <recommendedName>
        <fullName evidence="5">pyruvate, water dikinase</fullName>
        <ecNumber evidence="5">2.7.9.2</ecNumber>
    </recommendedName>
    <alternativeName>
        <fullName evidence="12">Pyruvate, water dikinase</fullName>
    </alternativeName>
</protein>
<evidence type="ECO:0000256" key="8">
    <source>
        <dbReference type="ARBA" id="ARBA00022741"/>
    </source>
</evidence>
<evidence type="ECO:0000256" key="5">
    <source>
        <dbReference type="ARBA" id="ARBA00011996"/>
    </source>
</evidence>
<evidence type="ECO:0000256" key="7">
    <source>
        <dbReference type="ARBA" id="ARBA00022723"/>
    </source>
</evidence>
<dbReference type="InterPro" id="IPR006319">
    <property type="entry name" value="PEP_synth"/>
</dbReference>
<evidence type="ECO:0000256" key="10">
    <source>
        <dbReference type="ARBA" id="ARBA00022840"/>
    </source>
</evidence>
<dbReference type="PANTHER" id="PTHR43030:SF1">
    <property type="entry name" value="PHOSPHOENOLPYRUVATE SYNTHASE"/>
    <property type="match status" value="1"/>
</dbReference>
<keyword evidence="10" id="KW-0067">ATP-binding</keyword>
<comment type="catalytic activity">
    <reaction evidence="13">
        <text>pyruvate + ATP + H2O = phosphoenolpyruvate + AMP + phosphate + 2 H(+)</text>
        <dbReference type="Rhea" id="RHEA:11364"/>
        <dbReference type="ChEBI" id="CHEBI:15361"/>
        <dbReference type="ChEBI" id="CHEBI:15377"/>
        <dbReference type="ChEBI" id="CHEBI:15378"/>
        <dbReference type="ChEBI" id="CHEBI:30616"/>
        <dbReference type="ChEBI" id="CHEBI:43474"/>
        <dbReference type="ChEBI" id="CHEBI:58702"/>
        <dbReference type="ChEBI" id="CHEBI:456215"/>
        <dbReference type="EC" id="2.7.9.2"/>
    </reaction>
</comment>
<keyword evidence="9" id="KW-0418">Kinase</keyword>